<reference evidence="3" key="1">
    <citation type="submission" date="2024-05" db="EMBL/GenBank/DDBJ databases">
        <title>Whole genome shotgun sequence of Streptomyces violascens NBRC 12920.</title>
        <authorList>
            <person name="Komaki H."/>
            <person name="Tamura T."/>
        </authorList>
    </citation>
    <scope>NUCLEOTIDE SEQUENCE</scope>
    <source>
        <strain evidence="3">NBRC 12920</strain>
    </source>
</reference>
<evidence type="ECO:0000313" key="4">
    <source>
        <dbReference type="Proteomes" id="UP001050808"/>
    </source>
</evidence>
<evidence type="ECO:0000256" key="1">
    <source>
        <dbReference type="SAM" id="MobiDB-lite"/>
    </source>
</evidence>
<comment type="caution">
    <text evidence="3">The sequence shown here is derived from an EMBL/GenBank/DDBJ whole genome shotgun (WGS) entry which is preliminary data.</text>
</comment>
<name>A0ABQ3QUF2_9ACTN</name>
<organism evidence="3 4">
    <name type="scientific">Streptomyces violascens</name>
    <dbReference type="NCBI Taxonomy" id="67381"/>
    <lineage>
        <taxon>Bacteria</taxon>
        <taxon>Bacillati</taxon>
        <taxon>Actinomycetota</taxon>
        <taxon>Actinomycetes</taxon>
        <taxon>Kitasatosporales</taxon>
        <taxon>Streptomycetaceae</taxon>
        <taxon>Streptomyces</taxon>
    </lineage>
</organism>
<evidence type="ECO:0000256" key="2">
    <source>
        <dbReference type="SAM" id="Phobius"/>
    </source>
</evidence>
<dbReference type="RefSeq" id="WP_189962502.1">
    <property type="nucleotide sequence ID" value="NZ_BMUA01000005.1"/>
</dbReference>
<evidence type="ECO:0008006" key="5">
    <source>
        <dbReference type="Google" id="ProtNLM"/>
    </source>
</evidence>
<keyword evidence="2" id="KW-1133">Transmembrane helix</keyword>
<evidence type="ECO:0000313" key="3">
    <source>
        <dbReference type="EMBL" id="GHI40877.1"/>
    </source>
</evidence>
<gene>
    <name evidence="3" type="ORF">Sviol_52850</name>
</gene>
<keyword evidence="2" id="KW-0812">Transmembrane</keyword>
<feature type="transmembrane region" description="Helical" evidence="2">
    <location>
        <begin position="17"/>
        <end position="36"/>
    </location>
</feature>
<dbReference type="Proteomes" id="UP001050808">
    <property type="component" value="Unassembled WGS sequence"/>
</dbReference>
<accession>A0ABQ3QUF2</accession>
<dbReference type="InterPro" id="IPR045513">
    <property type="entry name" value="DUF6479"/>
</dbReference>
<keyword evidence="2" id="KW-0472">Membrane</keyword>
<sequence length="76" mass="8378">MTTFAASQTLAANSTSWLFTGVGIIVVAVLIGMFWFGSRRTSRKRMPPQEHQPRADSWQTPDATQAPDASDPDGRR</sequence>
<protein>
    <recommendedName>
        <fullName evidence="5">Secreted protein</fullName>
    </recommendedName>
</protein>
<feature type="region of interest" description="Disordered" evidence="1">
    <location>
        <begin position="41"/>
        <end position="76"/>
    </location>
</feature>
<dbReference type="Pfam" id="PF20087">
    <property type="entry name" value="DUF6479"/>
    <property type="match status" value="1"/>
</dbReference>
<keyword evidence="4" id="KW-1185">Reference proteome</keyword>
<proteinExistence type="predicted"/>
<dbReference type="EMBL" id="BNDY01000017">
    <property type="protein sequence ID" value="GHI40877.1"/>
    <property type="molecule type" value="Genomic_DNA"/>
</dbReference>